<dbReference type="OrthoDB" id="3946749at2759"/>
<gene>
    <name evidence="2" type="ORF">BDY17DRAFT_299480</name>
</gene>
<feature type="compositionally biased region" description="Polar residues" evidence="1">
    <location>
        <begin position="90"/>
        <end position="108"/>
    </location>
</feature>
<accession>A0A6A6PNM2</accession>
<dbReference type="InterPro" id="IPR022124">
    <property type="entry name" value="DUF3659"/>
</dbReference>
<name>A0A6A6PNM2_9PEZI</name>
<feature type="compositionally biased region" description="Polar residues" evidence="1">
    <location>
        <begin position="406"/>
        <end position="418"/>
    </location>
</feature>
<dbReference type="GeneID" id="54474922"/>
<feature type="compositionally biased region" description="Polar residues" evidence="1">
    <location>
        <begin position="63"/>
        <end position="77"/>
    </location>
</feature>
<feature type="region of interest" description="Disordered" evidence="1">
    <location>
        <begin position="858"/>
        <end position="901"/>
    </location>
</feature>
<feature type="compositionally biased region" description="Polar residues" evidence="1">
    <location>
        <begin position="651"/>
        <end position="661"/>
    </location>
</feature>
<dbReference type="Proteomes" id="UP000799767">
    <property type="component" value="Unassembled WGS sequence"/>
</dbReference>
<feature type="region of interest" description="Disordered" evidence="1">
    <location>
        <begin position="1"/>
        <end position="297"/>
    </location>
</feature>
<feature type="compositionally biased region" description="Polar residues" evidence="1">
    <location>
        <begin position="567"/>
        <end position="580"/>
    </location>
</feature>
<keyword evidence="3" id="KW-1185">Reference proteome</keyword>
<protein>
    <submittedName>
        <fullName evidence="2">Uncharacterized protein</fullName>
    </submittedName>
</protein>
<dbReference type="Pfam" id="PF12396">
    <property type="entry name" value="DUF3659"/>
    <property type="match status" value="1"/>
</dbReference>
<dbReference type="AlphaFoldDB" id="A0A6A6PNM2"/>
<organism evidence="2 3">
    <name type="scientific">Neohortaea acidophila</name>
    <dbReference type="NCBI Taxonomy" id="245834"/>
    <lineage>
        <taxon>Eukaryota</taxon>
        <taxon>Fungi</taxon>
        <taxon>Dikarya</taxon>
        <taxon>Ascomycota</taxon>
        <taxon>Pezizomycotina</taxon>
        <taxon>Dothideomycetes</taxon>
        <taxon>Dothideomycetidae</taxon>
        <taxon>Mycosphaerellales</taxon>
        <taxon>Teratosphaeriaceae</taxon>
        <taxon>Neohortaea</taxon>
    </lineage>
</organism>
<proteinExistence type="predicted"/>
<reference evidence="2" key="1">
    <citation type="journal article" date="2020" name="Stud. Mycol.">
        <title>101 Dothideomycetes genomes: a test case for predicting lifestyles and emergence of pathogens.</title>
        <authorList>
            <person name="Haridas S."/>
            <person name="Albert R."/>
            <person name="Binder M."/>
            <person name="Bloem J."/>
            <person name="Labutti K."/>
            <person name="Salamov A."/>
            <person name="Andreopoulos B."/>
            <person name="Baker S."/>
            <person name="Barry K."/>
            <person name="Bills G."/>
            <person name="Bluhm B."/>
            <person name="Cannon C."/>
            <person name="Castanera R."/>
            <person name="Culley D."/>
            <person name="Daum C."/>
            <person name="Ezra D."/>
            <person name="Gonzalez J."/>
            <person name="Henrissat B."/>
            <person name="Kuo A."/>
            <person name="Liang C."/>
            <person name="Lipzen A."/>
            <person name="Lutzoni F."/>
            <person name="Magnuson J."/>
            <person name="Mondo S."/>
            <person name="Nolan M."/>
            <person name="Ohm R."/>
            <person name="Pangilinan J."/>
            <person name="Park H.-J."/>
            <person name="Ramirez L."/>
            <person name="Alfaro M."/>
            <person name="Sun H."/>
            <person name="Tritt A."/>
            <person name="Yoshinaga Y."/>
            <person name="Zwiers L.-H."/>
            <person name="Turgeon B."/>
            <person name="Goodwin S."/>
            <person name="Spatafora J."/>
            <person name="Crous P."/>
            <person name="Grigoriev I."/>
        </authorList>
    </citation>
    <scope>NUCLEOTIDE SEQUENCE</scope>
    <source>
        <strain evidence="2">CBS 113389</strain>
    </source>
</reference>
<feature type="compositionally biased region" description="Polar residues" evidence="1">
    <location>
        <begin position="184"/>
        <end position="193"/>
    </location>
</feature>
<sequence length="901" mass="96049">MSIFSRKSKAAQPQAASGKSNGHAYPKDPKANAKAVPAAYEPPLDPIVQRMAIQAASRKRMNSETPDYSIQSASSSPVIPRQDFTRDVSPLSSPNRLTKSSTNVSTAYSRRADPDTQKMRMPPRDLLHHPKPHVSQDSGYASVGHASTMDSRSVHPLNDPELLRRHRRINASLPRGDDAPLPPHTQSLTSNSIPMKARTAPSTPNKRDSQVTDTTPYVSRLDPGSASGSFRGGDPVVPVVSRRRPSEERGGYIPSQVSPRQSPRGASGRRPDSARREEEFAAKPTPNMSRPRESPHRPAKLELLTNSGSPQSQPRRIEQRDATAISLAQRTRDQEMPIPRSGLSYDGHTLAMAAAATATAAAIGHTALAVDQHADNARSSYSSNATYVTPRETTMTSLEEPHAPALTSQAARSSTDSGKQAIPIEWSNPLAKSGSGDAPNLVEPQEEFPYLAGISQAAALPSSSSLEGFKVNSRGQILDEEGEVIGELASGEIAHCVRRRVNARGEIVDDSGRVVGTAVAITQPRAATDDDKPRANFANELVMSPLSPGTMMMEPVGISEERREIASTFSRQPRLSQRANSVPGRPLNNSDSNGNTVYFELDASADSQAAPLMDQSDIFIPPFGEPAGENSRSRSATNLTEIKRIAEGRRSTMTASSQAPSASLEDRRGSTWSSRYFDAETKRRSVAASTAGGAEQRTRSLSNLANGAPKAVLGPTMESLLDTVPDPNQSSSGKQAHKSVILDMSGAKMASQSSLRLPGTSPARAETMPVMASGSGGKLVSRSRRSSQVTVNTAGRLSTHHQTFAKSPLGSVAHTPPDTVTGATAVADESLRNQLSAAHPPAGQSDSNINRMSRVVEEDDNAAPAPIVRKREPKAAAAAAGPKRKSFFGIPLGKPKRVLAT</sequence>
<feature type="region of interest" description="Disordered" evidence="1">
    <location>
        <begin position="567"/>
        <end position="595"/>
    </location>
</feature>
<feature type="region of interest" description="Disordered" evidence="1">
    <location>
        <begin position="646"/>
        <end position="710"/>
    </location>
</feature>
<feature type="region of interest" description="Disordered" evidence="1">
    <location>
        <begin position="391"/>
        <end position="419"/>
    </location>
</feature>
<feature type="region of interest" description="Disordered" evidence="1">
    <location>
        <begin position="751"/>
        <end position="785"/>
    </location>
</feature>
<dbReference type="EMBL" id="MU001637">
    <property type="protein sequence ID" value="KAF2481698.1"/>
    <property type="molecule type" value="Genomic_DNA"/>
</dbReference>
<evidence type="ECO:0000256" key="1">
    <source>
        <dbReference type="SAM" id="MobiDB-lite"/>
    </source>
</evidence>
<feature type="compositionally biased region" description="Basic and acidic residues" evidence="1">
    <location>
        <begin position="269"/>
        <end position="281"/>
    </location>
</feature>
<feature type="region of interest" description="Disordered" evidence="1">
    <location>
        <begin position="619"/>
        <end position="638"/>
    </location>
</feature>
<evidence type="ECO:0000313" key="3">
    <source>
        <dbReference type="Proteomes" id="UP000799767"/>
    </source>
</evidence>
<dbReference type="RefSeq" id="XP_033588268.1">
    <property type="nucleotide sequence ID" value="XM_033733920.1"/>
</dbReference>
<feature type="compositionally biased region" description="Basic and acidic residues" evidence="1">
    <location>
        <begin position="110"/>
        <end position="128"/>
    </location>
</feature>
<evidence type="ECO:0000313" key="2">
    <source>
        <dbReference type="EMBL" id="KAF2481698.1"/>
    </source>
</evidence>